<evidence type="ECO:0000313" key="7">
    <source>
        <dbReference type="EMBL" id="CDZ97165.1"/>
    </source>
</evidence>
<evidence type="ECO:0000256" key="4">
    <source>
        <dbReference type="ARBA" id="ARBA00023136"/>
    </source>
</evidence>
<dbReference type="EMBL" id="LN483167">
    <property type="protein sequence ID" value="CDZ97165.1"/>
    <property type="molecule type" value="Genomic_DNA"/>
</dbReference>
<dbReference type="SUPFAM" id="SSF48371">
    <property type="entry name" value="ARM repeat"/>
    <property type="match status" value="1"/>
</dbReference>
<accession>A0A0F7SFR9</accession>
<dbReference type="InterPro" id="IPR011989">
    <property type="entry name" value="ARM-like"/>
</dbReference>
<organism evidence="7">
    <name type="scientific">Phaffia rhodozyma</name>
    <name type="common">Yeast</name>
    <name type="synonym">Xanthophyllomyces dendrorhous</name>
    <dbReference type="NCBI Taxonomy" id="264483"/>
    <lineage>
        <taxon>Eukaryota</taxon>
        <taxon>Fungi</taxon>
        <taxon>Dikarya</taxon>
        <taxon>Basidiomycota</taxon>
        <taxon>Agaricomycotina</taxon>
        <taxon>Tremellomycetes</taxon>
        <taxon>Cystofilobasidiales</taxon>
        <taxon>Mrakiaceae</taxon>
        <taxon>Phaffia</taxon>
    </lineage>
</organism>
<dbReference type="InterPro" id="IPR050840">
    <property type="entry name" value="Adaptor_Complx_Large_Subunit"/>
</dbReference>
<keyword evidence="3" id="KW-0653">Protein transport</keyword>
<feature type="region of interest" description="Disordered" evidence="5">
    <location>
        <begin position="645"/>
        <end position="710"/>
    </location>
</feature>
<feature type="compositionally biased region" description="Basic and acidic residues" evidence="5">
    <location>
        <begin position="661"/>
        <end position="670"/>
    </location>
</feature>
<evidence type="ECO:0000256" key="2">
    <source>
        <dbReference type="ARBA" id="ARBA00022448"/>
    </source>
</evidence>
<dbReference type="GO" id="GO:0016192">
    <property type="term" value="P:vesicle-mediated transport"/>
    <property type="evidence" value="ECO:0007669"/>
    <property type="project" value="InterPro"/>
</dbReference>
<proteinExistence type="predicted"/>
<comment type="subcellular location">
    <subcellularLocation>
        <location evidence="1">Endomembrane system</location>
    </subcellularLocation>
</comment>
<dbReference type="PANTHER" id="PTHR22780">
    <property type="entry name" value="ADAPTIN, ALPHA/GAMMA/EPSILON"/>
    <property type="match status" value="1"/>
</dbReference>
<feature type="compositionally biased region" description="Low complexity" evidence="5">
    <location>
        <begin position="645"/>
        <end position="660"/>
    </location>
</feature>
<dbReference type="GO" id="GO:0006886">
    <property type="term" value="P:intracellular protein transport"/>
    <property type="evidence" value="ECO:0007669"/>
    <property type="project" value="InterPro"/>
</dbReference>
<protein>
    <submittedName>
        <fullName evidence="7">Vesicle coat complex AP-1, gamma subunit</fullName>
    </submittedName>
</protein>
<keyword evidence="4" id="KW-0472">Membrane</keyword>
<keyword evidence="2" id="KW-0813">Transport</keyword>
<evidence type="ECO:0000256" key="3">
    <source>
        <dbReference type="ARBA" id="ARBA00022927"/>
    </source>
</evidence>
<dbReference type="GO" id="GO:0012505">
    <property type="term" value="C:endomembrane system"/>
    <property type="evidence" value="ECO:0007669"/>
    <property type="project" value="UniProtKB-SubCell"/>
</dbReference>
<dbReference type="Pfam" id="PF01602">
    <property type="entry name" value="Adaptin_N"/>
    <property type="match status" value="1"/>
</dbReference>
<dbReference type="Gene3D" id="1.25.10.10">
    <property type="entry name" value="Leucine-rich Repeat Variant"/>
    <property type="match status" value="1"/>
</dbReference>
<dbReference type="GO" id="GO:0030117">
    <property type="term" value="C:membrane coat"/>
    <property type="evidence" value="ECO:0007669"/>
    <property type="project" value="InterPro"/>
</dbReference>
<name>A0A0F7SFR9_PHARH</name>
<reference evidence="7" key="1">
    <citation type="submission" date="2014-08" db="EMBL/GenBank/DDBJ databases">
        <authorList>
            <person name="Sharma Rahul"/>
            <person name="Thines Marco"/>
        </authorList>
    </citation>
    <scope>NUCLEOTIDE SEQUENCE</scope>
</reference>
<dbReference type="AlphaFoldDB" id="A0A0F7SFR9"/>
<evidence type="ECO:0000256" key="5">
    <source>
        <dbReference type="SAM" id="MobiDB-lite"/>
    </source>
</evidence>
<dbReference type="InterPro" id="IPR016024">
    <property type="entry name" value="ARM-type_fold"/>
</dbReference>
<sequence>MNTSYLLSSALSPAHYAFVHKIEQASSIHQLDLICRNEIDTIRNKVTQRKKPLRETSARECLIFMLYIATVQPLATDSTRKNLDFASILALNLAEGGKPASVRRAGYLYLNLTLRPTDDFSLLLFNTIFKDLRSSHVPTIALALNSIIQNPSKDIVPAIQTQLVHLVSHKSSDIRRLSLCALTSLSKDSPDVLMGLKERKIWKRLEDKDTGVALHAVRALRRMIEFSLVSEYVAIGALMKCLAANVDRCSTGLSPSVQLEVIQTLALLSFENFGTQGDDLVKLLSTSIEASSSQAHRQTLILQICLLLLQLPESFSSSLMQLPATSQSSFFQSIQSALHSSQPNEYIFALRCLEALSGHISVWEGSLNEGGMEQIMNGLNSTDELARKLTLKILSRLSPSLPELHLDRIIASFPTSKSYSNLEILKTRSLEVLEILVGVPLTRSDDGTRTARLLWSILEGKSDAHKPMNKDDKDRDRVLESIVGRVLNIISNAGTEAQNAFLGAFFAKSSETTPKSLTTQMILAVLACEYTQGFSKELSASLPSDVLMACLKETSDEPVKEALLISLLGLCVKSDVLSGQAVTDIRGAVEELGSRSGNHLKKRCETFLRIASSEKSFRGMRSLLESGYQLPSILSASRKYISSLPALSSSSSSPKPFSESSSRKLHEPPRDLSTSELKYGPYPTAKDPKVEKSKRKQRDQSSVMWREDMDQTITIERDDVNSRYASRSYNSESSESDSLGKTLVLHTYNRRFPSEEEVDEDNLDGNMLDLLEQSPFISSPVHDFST</sequence>
<feature type="domain" description="Clathrin/coatomer adaptor adaptin-like N-terminal" evidence="6">
    <location>
        <begin position="99"/>
        <end position="359"/>
    </location>
</feature>
<evidence type="ECO:0000256" key="1">
    <source>
        <dbReference type="ARBA" id="ARBA00004308"/>
    </source>
</evidence>
<dbReference type="InterPro" id="IPR002553">
    <property type="entry name" value="Clathrin/coatomer_adapt-like_N"/>
</dbReference>
<evidence type="ECO:0000259" key="6">
    <source>
        <dbReference type="Pfam" id="PF01602"/>
    </source>
</evidence>